<dbReference type="InterPro" id="IPR025931">
    <property type="entry name" value="TaqI_C"/>
</dbReference>
<dbReference type="PROSITE" id="PS00092">
    <property type="entry name" value="N6_MTASE"/>
    <property type="match status" value="1"/>
</dbReference>
<comment type="caution">
    <text evidence="11">The sequence shown here is derived from an EMBL/GenBank/DDBJ whole genome shotgun (WGS) entry which is preliminary data.</text>
</comment>
<dbReference type="InterPro" id="IPR050953">
    <property type="entry name" value="N4_N6_ade-DNA_methylase"/>
</dbReference>
<dbReference type="Pfam" id="PF07669">
    <property type="entry name" value="Eco57I"/>
    <property type="match status" value="1"/>
</dbReference>
<gene>
    <name evidence="11" type="ORF">GJJ64_04295</name>
</gene>
<keyword evidence="8" id="KW-0175">Coiled coil</keyword>
<evidence type="ECO:0000256" key="7">
    <source>
        <dbReference type="ARBA" id="ARBA00047942"/>
    </source>
</evidence>
<dbReference type="RefSeq" id="WP_154286503.1">
    <property type="nucleotide sequence ID" value="NZ_WKJI01000001.1"/>
</dbReference>
<dbReference type="GO" id="GO:0009007">
    <property type="term" value="F:site-specific DNA-methyltransferase (adenine-specific) activity"/>
    <property type="evidence" value="ECO:0007669"/>
    <property type="project" value="UniProtKB-EC"/>
</dbReference>
<reference evidence="11 12" key="1">
    <citation type="submission" date="2019-11" db="EMBL/GenBank/DDBJ databases">
        <authorList>
            <person name="Cheng Q."/>
            <person name="Yang Z."/>
        </authorList>
    </citation>
    <scope>NUCLEOTIDE SEQUENCE [LARGE SCALE GENOMIC DNA]</scope>
    <source>
        <strain evidence="11 12">HX-22-1</strain>
    </source>
</reference>
<evidence type="ECO:0000256" key="5">
    <source>
        <dbReference type="ARBA" id="ARBA00022747"/>
    </source>
</evidence>
<accession>A0A7K0FKA5</accession>
<sequence length="1112" mass="129346">MDNLINNFSIDALQSFFYNKISSFKPIKENLSDILLKNNFNQFTDLLKIGETTFNGSEDLLVFTCKAKTILSERSSKKQQFEIAKKVLKEDFKDGAIFVFYDDAGSFRFSFLRKNYGNKEQKFTTWKRYTYYIEKDKTNKTFKNRIGNADFSSLDAIQKAFSVEKLTEDFYKELFAWYQWTLSEEIGVTFPNNTETHEDDRVKLEEQIIRLITRLLFVWFIKQKKLVPAHLFDTENLKNYLKDFNPNSKEDGNYYNAILQNLFFATLNKEISERAFSKLVKERDIKTLYRYAEMFSISETEVLALFNQVPFLNGGLFECLDKTEKMNGTNQVLDGFSKNPTKSANGNFKHRAFIPNCIFFDDKKGIIPLLERYNFTVEENAPNEIQVALDPELLGNVFENLLGAFNPETKETARKQSGSFYTPKEIVSYMVDESLIFYLHNSFPNLKEESIRELFTAEELPLDFANNQALCEEVSLKLKEIKILDPACGSGAFPMGILNRMVEVLEKLACHKEKSIYDLKLHLIEECIYGVDIQTIAVQISKLRFFISLIVEEHDIDFTNHQNNYGILTLPNLETKFVAANTLIGIKRKPAQHNLFENPQIDQTKEDLLEIRKEHFYAKTANRKKTLREKDAELREKLSLLLQNNNDYTAEDAIQFSKWNPYDQNASSPFFDVEWMFGLKSVSANEGCFDVVIGNPPYVQLQKDGGRLAKMYDKLGYKTFERMGDIYSLFYEKGNQILKNGGCLTYITSNKWMRAGYGESTRRYFAEKTNPILLIDFAGHKIFDNATVDTNILMFQNAKNEGETKSCIVKKKWDDSLHNYVNDNQTINSFTSSNSWIVLSPIELGIKEKIEKIGTPLKDWDVNIYRGILTGYNEAFIIDGKKKDELIAEDPKSAEIIRPILRGRDIKRYSYEFAELYIIAMFPSKKYDIENYPAVKQHLLSFGYDRLKQTGDKGARKKTTNKWYETQDSIGYWEDFYKQKIIYPNMTKYLPFVFDDKGYLTNQKCFIITGENIAFLTAFLNSSLFKYCFKDNFPELLGGTRELSKIFFEKIPVLQVSEDINTEFERLINQLQDSINNSQVTQLLEIQIDNKIFDLYCLNNEEREIIGFIEIE</sequence>
<comment type="catalytic activity">
    <reaction evidence="7">
        <text>a 2'-deoxyadenosine in DNA + S-adenosyl-L-methionine = an N(6)-methyl-2'-deoxyadenosine in DNA + S-adenosyl-L-homocysteine + H(+)</text>
        <dbReference type="Rhea" id="RHEA:15197"/>
        <dbReference type="Rhea" id="RHEA-COMP:12418"/>
        <dbReference type="Rhea" id="RHEA-COMP:12419"/>
        <dbReference type="ChEBI" id="CHEBI:15378"/>
        <dbReference type="ChEBI" id="CHEBI:57856"/>
        <dbReference type="ChEBI" id="CHEBI:59789"/>
        <dbReference type="ChEBI" id="CHEBI:90615"/>
        <dbReference type="ChEBI" id="CHEBI:90616"/>
        <dbReference type="EC" id="2.1.1.72"/>
    </reaction>
</comment>
<evidence type="ECO:0000256" key="2">
    <source>
        <dbReference type="ARBA" id="ARBA00022603"/>
    </source>
</evidence>
<name>A0A7K0FKA5_9SPHI</name>
<dbReference type="InterPro" id="IPR011639">
    <property type="entry name" value="MethylTrfase_TaqI-like_dom"/>
</dbReference>
<proteinExistence type="predicted"/>
<evidence type="ECO:0000256" key="4">
    <source>
        <dbReference type="ARBA" id="ARBA00022691"/>
    </source>
</evidence>
<evidence type="ECO:0000259" key="9">
    <source>
        <dbReference type="Pfam" id="PF07669"/>
    </source>
</evidence>
<feature type="domain" description="Type II methyltransferase M.TaqI-like" evidence="9">
    <location>
        <begin position="526"/>
        <end position="783"/>
    </location>
</feature>
<keyword evidence="3" id="KW-0808">Transferase</keyword>
<dbReference type="PRINTS" id="PR00507">
    <property type="entry name" value="N12N6MTFRASE"/>
</dbReference>
<dbReference type="EC" id="2.1.1.72" evidence="1"/>
<dbReference type="Pfam" id="PF12950">
    <property type="entry name" value="TaqI_C"/>
    <property type="match status" value="1"/>
</dbReference>
<feature type="domain" description="TaqI-like C-terminal specificity" evidence="10">
    <location>
        <begin position="899"/>
        <end position="1053"/>
    </location>
</feature>
<keyword evidence="4" id="KW-0949">S-adenosyl-L-methionine</keyword>
<keyword evidence="5" id="KW-0680">Restriction system</keyword>
<evidence type="ECO:0000256" key="6">
    <source>
        <dbReference type="ARBA" id="ARBA00023125"/>
    </source>
</evidence>
<evidence type="ECO:0000256" key="8">
    <source>
        <dbReference type="SAM" id="Coils"/>
    </source>
</evidence>
<protein>
    <recommendedName>
        <fullName evidence="1">site-specific DNA-methyltransferase (adenine-specific)</fullName>
        <ecNumber evidence="1">2.1.1.72</ecNumber>
    </recommendedName>
</protein>
<dbReference type="SUPFAM" id="SSF53335">
    <property type="entry name" value="S-adenosyl-L-methionine-dependent methyltransferases"/>
    <property type="match status" value="1"/>
</dbReference>
<dbReference type="EMBL" id="WKJI01000001">
    <property type="protein sequence ID" value="MRX46404.1"/>
    <property type="molecule type" value="Genomic_DNA"/>
</dbReference>
<evidence type="ECO:0000313" key="12">
    <source>
        <dbReference type="Proteomes" id="UP000462931"/>
    </source>
</evidence>
<feature type="coiled-coil region" evidence="8">
    <location>
        <begin position="617"/>
        <end position="644"/>
    </location>
</feature>
<dbReference type="Gene3D" id="3.40.50.150">
    <property type="entry name" value="Vaccinia Virus protein VP39"/>
    <property type="match status" value="1"/>
</dbReference>
<evidence type="ECO:0000256" key="1">
    <source>
        <dbReference type="ARBA" id="ARBA00011900"/>
    </source>
</evidence>
<evidence type="ECO:0000256" key="3">
    <source>
        <dbReference type="ARBA" id="ARBA00022679"/>
    </source>
</evidence>
<keyword evidence="6" id="KW-0238">DNA-binding</keyword>
<organism evidence="11 12">
    <name type="scientific">Pedobacter puniceum</name>
    <dbReference type="NCBI Taxonomy" id="2666136"/>
    <lineage>
        <taxon>Bacteria</taxon>
        <taxon>Pseudomonadati</taxon>
        <taxon>Bacteroidota</taxon>
        <taxon>Sphingobacteriia</taxon>
        <taxon>Sphingobacteriales</taxon>
        <taxon>Sphingobacteriaceae</taxon>
        <taxon>Pedobacter</taxon>
    </lineage>
</organism>
<dbReference type="AlphaFoldDB" id="A0A7K0FKA5"/>
<keyword evidence="12" id="KW-1185">Reference proteome</keyword>
<dbReference type="PANTHER" id="PTHR33841:SF1">
    <property type="entry name" value="DNA METHYLTRANSFERASE A"/>
    <property type="match status" value="1"/>
</dbReference>
<dbReference type="PANTHER" id="PTHR33841">
    <property type="entry name" value="DNA METHYLTRANSFERASE YEEA-RELATED"/>
    <property type="match status" value="1"/>
</dbReference>
<dbReference type="Proteomes" id="UP000462931">
    <property type="component" value="Unassembled WGS sequence"/>
</dbReference>
<dbReference type="InterPro" id="IPR029063">
    <property type="entry name" value="SAM-dependent_MTases_sf"/>
</dbReference>
<dbReference type="GO" id="GO:0003677">
    <property type="term" value="F:DNA binding"/>
    <property type="evidence" value="ECO:0007669"/>
    <property type="project" value="UniProtKB-KW"/>
</dbReference>
<dbReference type="GO" id="GO:0032259">
    <property type="term" value="P:methylation"/>
    <property type="evidence" value="ECO:0007669"/>
    <property type="project" value="UniProtKB-KW"/>
</dbReference>
<keyword evidence="2 11" id="KW-0489">Methyltransferase</keyword>
<evidence type="ECO:0000313" key="11">
    <source>
        <dbReference type="EMBL" id="MRX46404.1"/>
    </source>
</evidence>
<evidence type="ECO:0000259" key="10">
    <source>
        <dbReference type="Pfam" id="PF12950"/>
    </source>
</evidence>
<dbReference type="GO" id="GO:0009307">
    <property type="term" value="P:DNA restriction-modification system"/>
    <property type="evidence" value="ECO:0007669"/>
    <property type="project" value="UniProtKB-KW"/>
</dbReference>
<dbReference type="InterPro" id="IPR002052">
    <property type="entry name" value="DNA_methylase_N6_adenine_CS"/>
</dbReference>